<feature type="domain" description="Tyr recombinase" evidence="3">
    <location>
        <begin position="98"/>
        <end position="304"/>
    </location>
</feature>
<dbReference type="PANTHER" id="PTHR30349:SF64">
    <property type="entry name" value="PROPHAGE INTEGRASE INTD-RELATED"/>
    <property type="match status" value="1"/>
</dbReference>
<dbReference type="InterPro" id="IPR011010">
    <property type="entry name" value="DNA_brk_join_enz"/>
</dbReference>
<dbReference type="Gene3D" id="1.10.443.10">
    <property type="entry name" value="Intergrase catalytic core"/>
    <property type="match status" value="1"/>
</dbReference>
<keyword evidence="2" id="KW-0233">DNA recombination</keyword>
<reference evidence="4 5" key="1">
    <citation type="submission" date="2022-01" db="EMBL/GenBank/DDBJ databases">
        <authorList>
            <person name="Won M."/>
            <person name="Kim S.-J."/>
            <person name="Kwon S.-W."/>
        </authorList>
    </citation>
    <scope>NUCLEOTIDE SEQUENCE [LARGE SCALE GENOMIC DNA]</scope>
    <source>
        <strain evidence="4 5">KCTC 23505</strain>
    </source>
</reference>
<dbReference type="InterPro" id="IPR002104">
    <property type="entry name" value="Integrase_catalytic"/>
</dbReference>
<evidence type="ECO:0000256" key="2">
    <source>
        <dbReference type="ARBA" id="ARBA00023172"/>
    </source>
</evidence>
<proteinExistence type="predicted"/>
<dbReference type="RefSeq" id="WP_235706229.1">
    <property type="nucleotide sequence ID" value="NZ_JAKGBZ010000108.1"/>
</dbReference>
<dbReference type="PROSITE" id="PS51898">
    <property type="entry name" value="TYR_RECOMBINASE"/>
    <property type="match status" value="1"/>
</dbReference>
<dbReference type="InterPro" id="IPR050090">
    <property type="entry name" value="Tyrosine_recombinase_XerCD"/>
</dbReference>
<evidence type="ECO:0000259" key="3">
    <source>
        <dbReference type="PROSITE" id="PS51898"/>
    </source>
</evidence>
<dbReference type="Proteomes" id="UP001521209">
    <property type="component" value="Unassembled WGS sequence"/>
</dbReference>
<evidence type="ECO:0000313" key="4">
    <source>
        <dbReference type="EMBL" id="MCF3948924.1"/>
    </source>
</evidence>
<name>A0ABS9E1X1_9PROT</name>
<accession>A0ABS9E1X1</accession>
<dbReference type="InterPro" id="IPR013762">
    <property type="entry name" value="Integrase-like_cat_sf"/>
</dbReference>
<sequence length="316" mass="35037">MTLREAIEQYVVWRQAHGAKFTAAGNLLRQFLRYADGDAECGAVTMAEVLAFLAGEGPVTRHRENKNYALAGFWRYAISRGYARRSPLPGDEPRSPLRAPPYIYARDELRRLLDPSNVETCRRGARQLDAVTFRVLLLLLYGAGLRFSEATGLRLADVDLSGAILTIRDTKFYKSRLVPVGSQLAAVLANYMSVQKQNGLAQGEAAFLLANRDGTRLASSTVQTAFEALRRIAEVHGAEVGRQTPRLHDLRHSFAVHSLTAWYRQGADVQRLLPVLSTYLGHSDLEGTKVYLSMTPELLQQASLRFARYAGGGENV</sequence>
<dbReference type="SUPFAM" id="SSF56349">
    <property type="entry name" value="DNA breaking-rejoining enzymes"/>
    <property type="match status" value="1"/>
</dbReference>
<dbReference type="Pfam" id="PF00589">
    <property type="entry name" value="Phage_integrase"/>
    <property type="match status" value="1"/>
</dbReference>
<evidence type="ECO:0000256" key="1">
    <source>
        <dbReference type="ARBA" id="ARBA00022908"/>
    </source>
</evidence>
<keyword evidence="1" id="KW-0229">DNA integration</keyword>
<organism evidence="4 5">
    <name type="scientific">Acidiphilium iwatense</name>
    <dbReference type="NCBI Taxonomy" id="768198"/>
    <lineage>
        <taxon>Bacteria</taxon>
        <taxon>Pseudomonadati</taxon>
        <taxon>Pseudomonadota</taxon>
        <taxon>Alphaproteobacteria</taxon>
        <taxon>Acetobacterales</taxon>
        <taxon>Acidocellaceae</taxon>
        <taxon>Acidiphilium</taxon>
    </lineage>
</organism>
<keyword evidence="5" id="KW-1185">Reference proteome</keyword>
<gene>
    <name evidence="4" type="ORF">L2A60_19980</name>
</gene>
<evidence type="ECO:0000313" key="5">
    <source>
        <dbReference type="Proteomes" id="UP001521209"/>
    </source>
</evidence>
<protein>
    <submittedName>
        <fullName evidence="4">Tyrosine-type recombinase/integrase</fullName>
    </submittedName>
</protein>
<comment type="caution">
    <text evidence="4">The sequence shown here is derived from an EMBL/GenBank/DDBJ whole genome shotgun (WGS) entry which is preliminary data.</text>
</comment>
<dbReference type="EMBL" id="JAKGBZ010000108">
    <property type="protein sequence ID" value="MCF3948924.1"/>
    <property type="molecule type" value="Genomic_DNA"/>
</dbReference>
<dbReference type="PANTHER" id="PTHR30349">
    <property type="entry name" value="PHAGE INTEGRASE-RELATED"/>
    <property type="match status" value="1"/>
</dbReference>